<feature type="compositionally biased region" description="Polar residues" evidence="7">
    <location>
        <begin position="175"/>
        <end position="192"/>
    </location>
</feature>
<sequence length="838" mass="89468">MSSQSSGERRHDDQGPNPTSRPQQSFTTRPPAHISNPVSTVSQNVHQYQTLSKTLARTPLQLTGGTPLVVPPAHCSAITRPTVLPSGATIAAGLAGPKATSTAVPVRSSHPGLPNTVHGLGTRGPIINQAIRPTTPPLSTTRSVSPVVSISASPVPTSEALRSSITIQSSGASSNPSSIQITLPAPRTSTDMTPKPIITHQPPKQIHMTQPIGAGYKLGTPALPPGVTATLSKGKATGTSISNPSYISTPGPTTPTMSTSVTTVATTNASITSIPVAKVPPVRQQQPSAITPLSVTHTTVAAHTVVNTTVPTAPSQTHDHSRTEASSQHQITSVSHGLPNTQGSTSSVFIPQAHRATPVTTVMTSSIPISTSLGQTESRSDRPAGIPYAMPYLIPAEYQLMYQQNLMAQMAAMPSIPGTSPLRQGLIPSQTPNLAATLQAAGLAGTSSTPAAVRFNSMQMLAIDQIRQQSLSSVHSPFTTSISSSSDSAGRSSTPSDASSSGIGLVTTASIPIPAISAIQISGTPVKKPVCGLNNMDRHSPRPDSRTDSAPQSNTSSPKTPATPAGESQSSTDTALSSEATTPTQNSTDLKIKQEPPDSIENGFPSLNSNVSTLPNNLEASPRKKPRKQLLHANEEIRDQSSSDEDDEEIEKLTDIKDELVIKQELRDEYVDEDGVRWTLDKVRPNISLLNFYNISWKPKHNHFLRYTDVKPKEERRPTVNELSNQRGVSQKASGWKLYHMAAQLEDLTELEKTLFSKVSTIQSSVAPRGSSKNNIMDDSEGVLHELTQGNIQRCKLIMDQLEEARTSMLKVLDHKQKIFEIINKHMSKRPIKKKERS</sequence>
<feature type="compositionally biased region" description="Low complexity" evidence="7">
    <location>
        <begin position="476"/>
        <end position="496"/>
    </location>
</feature>
<evidence type="ECO:0000256" key="7">
    <source>
        <dbReference type="SAM" id="MobiDB-lite"/>
    </source>
</evidence>
<name>A0ABQ9F3J3_TEGGR</name>
<evidence type="ECO:0000256" key="4">
    <source>
        <dbReference type="ARBA" id="ARBA00023015"/>
    </source>
</evidence>
<feature type="region of interest" description="Disordered" evidence="7">
    <location>
        <begin position="1"/>
        <end position="43"/>
    </location>
</feature>
<comment type="similarity">
    <text evidence="2">Belongs to the SAP130 family.</text>
</comment>
<dbReference type="InterPro" id="IPR024137">
    <property type="entry name" value="His_deAcase_cplx_SAP130"/>
</dbReference>
<dbReference type="Pfam" id="PF16014">
    <property type="entry name" value="SAP130_C"/>
    <property type="match status" value="1"/>
</dbReference>
<evidence type="ECO:0000313" key="10">
    <source>
        <dbReference type="Proteomes" id="UP001217089"/>
    </source>
</evidence>
<dbReference type="PANTHER" id="PTHR13497:SF3">
    <property type="entry name" value="HISTONE DEACETYLASE COMPLEX SUBUNIT SAP130"/>
    <property type="match status" value="1"/>
</dbReference>
<organism evidence="9 10">
    <name type="scientific">Tegillarca granosa</name>
    <name type="common">Malaysian cockle</name>
    <name type="synonym">Anadara granosa</name>
    <dbReference type="NCBI Taxonomy" id="220873"/>
    <lineage>
        <taxon>Eukaryota</taxon>
        <taxon>Metazoa</taxon>
        <taxon>Spiralia</taxon>
        <taxon>Lophotrochozoa</taxon>
        <taxon>Mollusca</taxon>
        <taxon>Bivalvia</taxon>
        <taxon>Autobranchia</taxon>
        <taxon>Pteriomorphia</taxon>
        <taxon>Arcoida</taxon>
        <taxon>Arcoidea</taxon>
        <taxon>Arcidae</taxon>
        <taxon>Tegillarca</taxon>
    </lineage>
</organism>
<evidence type="ECO:0000256" key="2">
    <source>
        <dbReference type="ARBA" id="ARBA00007859"/>
    </source>
</evidence>
<comment type="subcellular location">
    <subcellularLocation>
        <location evidence="1">Nucleus</location>
    </subcellularLocation>
</comment>
<evidence type="ECO:0000313" key="9">
    <source>
        <dbReference type="EMBL" id="KAJ8310720.1"/>
    </source>
</evidence>
<accession>A0ABQ9F3J3</accession>
<feature type="domain" description="Histone deacetylase complex subunit SAP130 C-terminal" evidence="8">
    <location>
        <begin position="421"/>
        <end position="824"/>
    </location>
</feature>
<feature type="compositionally biased region" description="Polar residues" evidence="7">
    <location>
        <begin position="605"/>
        <end position="619"/>
    </location>
</feature>
<evidence type="ECO:0000259" key="8">
    <source>
        <dbReference type="Pfam" id="PF16014"/>
    </source>
</evidence>
<keyword evidence="4" id="KW-0805">Transcription regulation</keyword>
<keyword evidence="10" id="KW-1185">Reference proteome</keyword>
<comment type="caution">
    <text evidence="9">The sequence shown here is derived from an EMBL/GenBank/DDBJ whole genome shotgun (WGS) entry which is preliminary data.</text>
</comment>
<protein>
    <recommendedName>
        <fullName evidence="8">Histone deacetylase complex subunit SAP130 C-terminal domain-containing protein</fullName>
    </recommendedName>
</protein>
<reference evidence="9 10" key="1">
    <citation type="submission" date="2022-12" db="EMBL/GenBank/DDBJ databases">
        <title>Chromosome-level genome of Tegillarca granosa.</title>
        <authorList>
            <person name="Kim J."/>
        </authorList>
    </citation>
    <scope>NUCLEOTIDE SEQUENCE [LARGE SCALE GENOMIC DNA]</scope>
    <source>
        <strain evidence="9">Teg-2019</strain>
        <tissue evidence="9">Adductor muscle</tissue>
    </source>
</reference>
<gene>
    <name evidence="9" type="ORF">KUTeg_012585</name>
</gene>
<keyword evidence="6" id="KW-0539">Nucleus</keyword>
<feature type="compositionally biased region" description="Polar residues" evidence="7">
    <location>
        <begin position="16"/>
        <end position="28"/>
    </location>
</feature>
<dbReference type="EMBL" id="JARBDR010000640">
    <property type="protein sequence ID" value="KAJ8310720.1"/>
    <property type="molecule type" value="Genomic_DNA"/>
</dbReference>
<evidence type="ECO:0000256" key="6">
    <source>
        <dbReference type="ARBA" id="ARBA00023242"/>
    </source>
</evidence>
<feature type="region of interest" description="Disordered" evidence="7">
    <location>
        <begin position="101"/>
        <end position="121"/>
    </location>
</feature>
<feature type="compositionally biased region" description="Basic and acidic residues" evidence="7">
    <location>
        <begin position="536"/>
        <end position="547"/>
    </location>
</feature>
<dbReference type="Proteomes" id="UP001217089">
    <property type="component" value="Unassembled WGS sequence"/>
</dbReference>
<dbReference type="InterPro" id="IPR031963">
    <property type="entry name" value="SAP130_C"/>
</dbReference>
<dbReference type="PANTHER" id="PTHR13497">
    <property type="entry name" value="HISTONE DEACETYLASE COMPLEX SUBUNIT SAP130"/>
    <property type="match status" value="1"/>
</dbReference>
<evidence type="ECO:0000256" key="1">
    <source>
        <dbReference type="ARBA" id="ARBA00004123"/>
    </source>
</evidence>
<feature type="region of interest" description="Disordered" evidence="7">
    <location>
        <begin position="526"/>
        <end position="650"/>
    </location>
</feature>
<evidence type="ECO:0000256" key="5">
    <source>
        <dbReference type="ARBA" id="ARBA00023163"/>
    </source>
</evidence>
<keyword evidence="3" id="KW-0678">Repressor</keyword>
<evidence type="ECO:0000256" key="3">
    <source>
        <dbReference type="ARBA" id="ARBA00022491"/>
    </source>
</evidence>
<feature type="region of interest" description="Disordered" evidence="7">
    <location>
        <begin position="167"/>
        <end position="194"/>
    </location>
</feature>
<feature type="region of interest" description="Disordered" evidence="7">
    <location>
        <begin position="476"/>
        <end position="503"/>
    </location>
</feature>
<proteinExistence type="inferred from homology"/>
<feature type="compositionally biased region" description="Polar residues" evidence="7">
    <location>
        <begin position="548"/>
        <end position="589"/>
    </location>
</feature>
<keyword evidence="5" id="KW-0804">Transcription</keyword>